<proteinExistence type="predicted"/>
<accession>A0A386ZP15</accession>
<feature type="domain" description="HTH cro/C1-type" evidence="1">
    <location>
        <begin position="21"/>
        <end position="76"/>
    </location>
</feature>
<dbReference type="InterPro" id="IPR043917">
    <property type="entry name" value="DUF5753"/>
</dbReference>
<dbReference type="SUPFAM" id="SSF47413">
    <property type="entry name" value="lambda repressor-like DNA-binding domains"/>
    <property type="match status" value="1"/>
</dbReference>
<evidence type="ECO:0000259" key="1">
    <source>
        <dbReference type="PROSITE" id="PS50943"/>
    </source>
</evidence>
<dbReference type="CDD" id="cd00093">
    <property type="entry name" value="HTH_XRE"/>
    <property type="match status" value="1"/>
</dbReference>
<sequence length="302" mass="33911">MAEIDEGASPTLMRRQLGRFLREAREGRGLSIANAAKEVQLSFNALQRLETGRTVNPRRQDVRELCLLYEVDDQETERAVGLASRAAAAKDDSGVTSLGGLFSDAFNMYVGMERSARRLVSYQELVPGLLQTAAYARAMIRAFYTAGSEEDIERRVQVRMDRQIVVTRKTRPLTLEVLLHESTLHRVVGGPDVMAAQLRELAEASKRPNVSLRVHPFSAGFVWGLPAVPFVLLDFGTDKKGAVIEPPIVYLDGAMSSDLYIEKREVVERYHEFAEAVRQTALDETQSRDLLRQVARRFDSDR</sequence>
<keyword evidence="3" id="KW-1185">Reference proteome</keyword>
<dbReference type="Pfam" id="PF19054">
    <property type="entry name" value="DUF5753"/>
    <property type="match status" value="1"/>
</dbReference>
<dbReference type="OrthoDB" id="4285266at2"/>
<organism evidence="2 3">
    <name type="scientific">Nocardia yunnanensis</name>
    <dbReference type="NCBI Taxonomy" id="2382165"/>
    <lineage>
        <taxon>Bacteria</taxon>
        <taxon>Bacillati</taxon>
        <taxon>Actinomycetota</taxon>
        <taxon>Actinomycetes</taxon>
        <taxon>Mycobacteriales</taxon>
        <taxon>Nocardiaceae</taxon>
        <taxon>Nocardia</taxon>
    </lineage>
</organism>
<reference evidence="2 3" key="1">
    <citation type="submission" date="2018-09" db="EMBL/GenBank/DDBJ databases">
        <title>Nocardia yunnanensis sp. nov., an actinomycete isolated from a soil sample.</title>
        <authorList>
            <person name="Zhang J."/>
        </authorList>
    </citation>
    <scope>NUCLEOTIDE SEQUENCE [LARGE SCALE GENOMIC DNA]</scope>
    <source>
        <strain evidence="2 3">CFHS0054</strain>
    </source>
</reference>
<evidence type="ECO:0000313" key="3">
    <source>
        <dbReference type="Proteomes" id="UP000267164"/>
    </source>
</evidence>
<dbReference type="EMBL" id="CP032568">
    <property type="protein sequence ID" value="AYF78295.1"/>
    <property type="molecule type" value="Genomic_DNA"/>
</dbReference>
<dbReference type="RefSeq" id="WP_120743378.1">
    <property type="nucleotide sequence ID" value="NZ_CP032568.1"/>
</dbReference>
<gene>
    <name evidence="2" type="ORF">D7D52_35730</name>
</gene>
<protein>
    <submittedName>
        <fullName evidence="2">XRE family transcriptional regulator</fullName>
    </submittedName>
</protein>
<dbReference type="KEGG" id="nyu:D7D52_35730"/>
<dbReference type="InterPro" id="IPR010982">
    <property type="entry name" value="Lambda_DNA-bd_dom_sf"/>
</dbReference>
<dbReference type="Proteomes" id="UP000267164">
    <property type="component" value="Chromosome"/>
</dbReference>
<dbReference type="PROSITE" id="PS50943">
    <property type="entry name" value="HTH_CROC1"/>
    <property type="match status" value="1"/>
</dbReference>
<dbReference type="InterPro" id="IPR001387">
    <property type="entry name" value="Cro/C1-type_HTH"/>
</dbReference>
<dbReference type="Gene3D" id="1.10.260.40">
    <property type="entry name" value="lambda repressor-like DNA-binding domains"/>
    <property type="match status" value="1"/>
</dbReference>
<dbReference type="AlphaFoldDB" id="A0A386ZP15"/>
<dbReference type="GO" id="GO:0003677">
    <property type="term" value="F:DNA binding"/>
    <property type="evidence" value="ECO:0007669"/>
    <property type="project" value="InterPro"/>
</dbReference>
<name>A0A386ZP15_9NOCA</name>
<dbReference type="Pfam" id="PF13560">
    <property type="entry name" value="HTH_31"/>
    <property type="match status" value="1"/>
</dbReference>
<dbReference type="SMART" id="SM00530">
    <property type="entry name" value="HTH_XRE"/>
    <property type="match status" value="1"/>
</dbReference>
<evidence type="ECO:0000313" key="2">
    <source>
        <dbReference type="EMBL" id="AYF78295.1"/>
    </source>
</evidence>